<gene>
    <name evidence="1" type="ORF">PLEPLA_LOCUS7120</name>
</gene>
<evidence type="ECO:0000313" key="1">
    <source>
        <dbReference type="EMBL" id="CAB1419292.1"/>
    </source>
</evidence>
<protein>
    <submittedName>
        <fullName evidence="1">Uncharacterized protein</fullName>
    </submittedName>
</protein>
<evidence type="ECO:0000313" key="2">
    <source>
        <dbReference type="Proteomes" id="UP001153269"/>
    </source>
</evidence>
<dbReference type="EMBL" id="CADEAL010000378">
    <property type="protein sequence ID" value="CAB1419292.1"/>
    <property type="molecule type" value="Genomic_DNA"/>
</dbReference>
<accession>A0A9N7TV26</accession>
<sequence>MAASLKSPGFFRHEACECDCLDRSGTSRRYEEFVELEGRGDFLERGELGAAPLTSGCGLDREGSWISQAPPLGDVGEERLDSLLAFEGWEKESSLPPSAGLKKRESLWGDFSLYWPR</sequence>
<reference evidence="1" key="1">
    <citation type="submission" date="2020-03" db="EMBL/GenBank/DDBJ databases">
        <authorList>
            <person name="Weist P."/>
        </authorList>
    </citation>
    <scope>NUCLEOTIDE SEQUENCE</scope>
</reference>
<proteinExistence type="predicted"/>
<organism evidence="1 2">
    <name type="scientific">Pleuronectes platessa</name>
    <name type="common">European plaice</name>
    <dbReference type="NCBI Taxonomy" id="8262"/>
    <lineage>
        <taxon>Eukaryota</taxon>
        <taxon>Metazoa</taxon>
        <taxon>Chordata</taxon>
        <taxon>Craniata</taxon>
        <taxon>Vertebrata</taxon>
        <taxon>Euteleostomi</taxon>
        <taxon>Actinopterygii</taxon>
        <taxon>Neopterygii</taxon>
        <taxon>Teleostei</taxon>
        <taxon>Neoteleostei</taxon>
        <taxon>Acanthomorphata</taxon>
        <taxon>Carangaria</taxon>
        <taxon>Pleuronectiformes</taxon>
        <taxon>Pleuronectoidei</taxon>
        <taxon>Pleuronectidae</taxon>
        <taxon>Pleuronectes</taxon>
    </lineage>
</organism>
<dbReference type="Proteomes" id="UP001153269">
    <property type="component" value="Unassembled WGS sequence"/>
</dbReference>
<comment type="caution">
    <text evidence="1">The sequence shown here is derived from an EMBL/GenBank/DDBJ whole genome shotgun (WGS) entry which is preliminary data.</text>
</comment>
<dbReference type="AlphaFoldDB" id="A0A9N7TV26"/>
<keyword evidence="2" id="KW-1185">Reference proteome</keyword>
<name>A0A9N7TV26_PLEPL</name>